<keyword evidence="3" id="KW-0808">Transferase</keyword>
<dbReference type="EMBL" id="FNRJ01000016">
    <property type="protein sequence ID" value="SEB08555.1"/>
    <property type="molecule type" value="Genomic_DNA"/>
</dbReference>
<evidence type="ECO:0000259" key="2">
    <source>
        <dbReference type="Pfam" id="PF08242"/>
    </source>
</evidence>
<dbReference type="SUPFAM" id="SSF48452">
    <property type="entry name" value="TPR-like"/>
    <property type="match status" value="1"/>
</dbReference>
<dbReference type="RefSeq" id="WP_091827585.1">
    <property type="nucleotide sequence ID" value="NZ_FNRJ01000016.1"/>
</dbReference>
<keyword evidence="3" id="KW-0489">Methyltransferase</keyword>
<dbReference type="InterPro" id="IPR011990">
    <property type="entry name" value="TPR-like_helical_dom_sf"/>
</dbReference>
<dbReference type="InterPro" id="IPR013217">
    <property type="entry name" value="Methyltransf_12"/>
</dbReference>
<dbReference type="SMART" id="SM00028">
    <property type="entry name" value="TPR"/>
    <property type="match status" value="3"/>
</dbReference>
<evidence type="ECO:0000313" key="3">
    <source>
        <dbReference type="EMBL" id="SEB08555.1"/>
    </source>
</evidence>
<dbReference type="PROSITE" id="PS50005">
    <property type="entry name" value="TPR"/>
    <property type="match status" value="1"/>
</dbReference>
<feature type="domain" description="Methyltransferase type 12" evidence="2">
    <location>
        <begin position="306"/>
        <end position="397"/>
    </location>
</feature>
<dbReference type="Gene3D" id="3.40.50.150">
    <property type="entry name" value="Vaccinia Virus protein VP39"/>
    <property type="match status" value="1"/>
</dbReference>
<sequence>MSSLPSLNEALALMNQQAFAAARSICQQHLAHKPDDFNARHLLGLIQLKSGNAIAACRELQRTTELPVQARFKAQALSNLSLALQARGRSEDAYRAIEHAITLLPDESAFQLNRLALLEQLGRWQTIEQLFTVQPQLMHYTDARLTLAVALRHQHKSPEALNLLQTLLVSPDFSIEAESEWALNLCLCQQSDRLLAQLRQQDCSPTRLLELADYIAEESDPEVAVQLYEEVVKQQPDNAHAQHMLNAAGGRCSAEAPKGYVQVLYDTHAEEFENRLQKQLEYRAPQLLAELLTQLIEPDNAELEMLDLGCGTGLCGQALKAVLPIHRLYGCDLSHSMLELAAAKKCYDQLECRDLQSALAQSGPVDLITATDVLIYTGDLQPVCQAAARALRAGGQFAFTVEAAEDDQAVSLQSSGRFRHSQSHIEAAAAVAGLHVKYCATFPLRLEHQRQLTGLMVVLERPSQAEGNNASS</sequence>
<dbReference type="AlphaFoldDB" id="A0A1H4GG03"/>
<organism evidence="3 4">
    <name type="scientific">Marinobacterium iners DSM 11526</name>
    <dbReference type="NCBI Taxonomy" id="1122198"/>
    <lineage>
        <taxon>Bacteria</taxon>
        <taxon>Pseudomonadati</taxon>
        <taxon>Pseudomonadota</taxon>
        <taxon>Gammaproteobacteria</taxon>
        <taxon>Oceanospirillales</taxon>
        <taxon>Oceanospirillaceae</taxon>
        <taxon>Marinobacterium</taxon>
    </lineage>
</organism>
<feature type="repeat" description="TPR" evidence="1">
    <location>
        <begin position="74"/>
        <end position="107"/>
    </location>
</feature>
<dbReference type="OrthoDB" id="9809392at2"/>
<dbReference type="SUPFAM" id="SSF53335">
    <property type="entry name" value="S-adenosyl-L-methionine-dependent methyltransferases"/>
    <property type="match status" value="1"/>
</dbReference>
<dbReference type="InterPro" id="IPR029063">
    <property type="entry name" value="SAM-dependent_MTases_sf"/>
</dbReference>
<dbReference type="Gene3D" id="1.25.40.10">
    <property type="entry name" value="Tetratricopeptide repeat domain"/>
    <property type="match status" value="1"/>
</dbReference>
<keyword evidence="1" id="KW-0802">TPR repeat</keyword>
<dbReference type="InterPro" id="IPR019734">
    <property type="entry name" value="TPR_rpt"/>
</dbReference>
<name>A0A1H4GG03_9GAMM</name>
<dbReference type="GO" id="GO:0032259">
    <property type="term" value="P:methylation"/>
    <property type="evidence" value="ECO:0007669"/>
    <property type="project" value="UniProtKB-KW"/>
</dbReference>
<dbReference type="Proteomes" id="UP000242469">
    <property type="component" value="Unassembled WGS sequence"/>
</dbReference>
<evidence type="ECO:0000256" key="1">
    <source>
        <dbReference type="PROSITE-ProRule" id="PRU00339"/>
    </source>
</evidence>
<dbReference type="CDD" id="cd02440">
    <property type="entry name" value="AdoMet_MTases"/>
    <property type="match status" value="1"/>
</dbReference>
<dbReference type="PANTHER" id="PTHR43861">
    <property type="entry name" value="TRANS-ACONITATE 2-METHYLTRANSFERASE-RELATED"/>
    <property type="match status" value="1"/>
</dbReference>
<proteinExistence type="predicted"/>
<protein>
    <submittedName>
        <fullName evidence="3">Predicted methyltransferase, contains TPR repeat</fullName>
    </submittedName>
</protein>
<keyword evidence="4" id="KW-1185">Reference proteome</keyword>
<gene>
    <name evidence="3" type="ORF">SAMN02745729_11638</name>
</gene>
<dbReference type="GO" id="GO:0008168">
    <property type="term" value="F:methyltransferase activity"/>
    <property type="evidence" value="ECO:0007669"/>
    <property type="project" value="UniProtKB-KW"/>
</dbReference>
<reference evidence="4" key="1">
    <citation type="submission" date="2016-10" db="EMBL/GenBank/DDBJ databases">
        <authorList>
            <person name="Varghese N."/>
            <person name="Submissions S."/>
        </authorList>
    </citation>
    <scope>NUCLEOTIDE SEQUENCE [LARGE SCALE GENOMIC DNA]</scope>
    <source>
        <strain evidence="4">DSM 11526</strain>
    </source>
</reference>
<accession>A0A1H4GG03</accession>
<evidence type="ECO:0000313" key="4">
    <source>
        <dbReference type="Proteomes" id="UP000242469"/>
    </source>
</evidence>
<dbReference type="STRING" id="1122198.SAMN02745729_11638"/>
<dbReference type="Pfam" id="PF08242">
    <property type="entry name" value="Methyltransf_12"/>
    <property type="match status" value="1"/>
</dbReference>